<dbReference type="EMBL" id="BMPP01000016">
    <property type="protein sequence ID" value="GGK36091.1"/>
    <property type="molecule type" value="Genomic_DNA"/>
</dbReference>
<evidence type="ECO:0000259" key="4">
    <source>
        <dbReference type="PROSITE" id="PS01031"/>
    </source>
</evidence>
<dbReference type="InterPro" id="IPR002068">
    <property type="entry name" value="A-crystallin/Hsp20_dom"/>
</dbReference>
<dbReference type="InterPro" id="IPR031107">
    <property type="entry name" value="Small_HSP"/>
</dbReference>
<proteinExistence type="inferred from homology"/>
<protein>
    <submittedName>
        <fullName evidence="5">Heat-shock protein Hsp20</fullName>
    </submittedName>
</protein>
<dbReference type="Gene3D" id="2.60.40.790">
    <property type="match status" value="1"/>
</dbReference>
<evidence type="ECO:0000256" key="1">
    <source>
        <dbReference type="PROSITE-ProRule" id="PRU00285"/>
    </source>
</evidence>
<name>A0ABQ2EZL3_9DEIO</name>
<organism evidence="5 6">
    <name type="scientific">Deinococcus malanensis</name>
    <dbReference type="NCBI Taxonomy" id="1706855"/>
    <lineage>
        <taxon>Bacteria</taxon>
        <taxon>Thermotogati</taxon>
        <taxon>Deinococcota</taxon>
        <taxon>Deinococci</taxon>
        <taxon>Deinococcales</taxon>
        <taxon>Deinococcaceae</taxon>
        <taxon>Deinococcus</taxon>
    </lineage>
</organism>
<dbReference type="Proteomes" id="UP000647587">
    <property type="component" value="Unassembled WGS sequence"/>
</dbReference>
<dbReference type="RefSeq" id="WP_189010665.1">
    <property type="nucleotide sequence ID" value="NZ_BMPP01000016.1"/>
</dbReference>
<feature type="domain" description="SHSP" evidence="4">
    <location>
        <begin position="29"/>
        <end position="140"/>
    </location>
</feature>
<evidence type="ECO:0000256" key="3">
    <source>
        <dbReference type="SAM" id="MobiDB-lite"/>
    </source>
</evidence>
<dbReference type="Pfam" id="PF00011">
    <property type="entry name" value="HSP20"/>
    <property type="match status" value="1"/>
</dbReference>
<feature type="compositionally biased region" description="Polar residues" evidence="3">
    <location>
        <begin position="133"/>
        <end position="160"/>
    </location>
</feature>
<sequence length="166" mass="18471">MMRFDPFREIEELTQRMDRAFAPSGDQNGQGARFAPPVDVHEDAHGLELTLDLPGVSPDSIQIEAESQTLSVQAERRYTRTEGRTAHRVERPYGTLTRTFSVPAKYDLTKVEADFDHGTLTIRVPRSEAAQKRSISVRNAGQLTSSRTIESGNTDNVSSKSVEHAD</sequence>
<dbReference type="PANTHER" id="PTHR11527">
    <property type="entry name" value="HEAT-SHOCK PROTEIN 20 FAMILY MEMBER"/>
    <property type="match status" value="1"/>
</dbReference>
<feature type="region of interest" description="Disordered" evidence="3">
    <location>
        <begin position="128"/>
        <end position="166"/>
    </location>
</feature>
<dbReference type="PROSITE" id="PS01031">
    <property type="entry name" value="SHSP"/>
    <property type="match status" value="1"/>
</dbReference>
<feature type="region of interest" description="Disordered" evidence="3">
    <location>
        <begin position="15"/>
        <end position="37"/>
    </location>
</feature>
<comment type="similarity">
    <text evidence="1 2">Belongs to the small heat shock protein (HSP20) family.</text>
</comment>
<keyword evidence="6" id="KW-1185">Reference proteome</keyword>
<evidence type="ECO:0000256" key="2">
    <source>
        <dbReference type="RuleBase" id="RU003616"/>
    </source>
</evidence>
<evidence type="ECO:0000313" key="5">
    <source>
        <dbReference type="EMBL" id="GGK36091.1"/>
    </source>
</evidence>
<dbReference type="SUPFAM" id="SSF49764">
    <property type="entry name" value="HSP20-like chaperones"/>
    <property type="match status" value="1"/>
</dbReference>
<evidence type="ECO:0000313" key="6">
    <source>
        <dbReference type="Proteomes" id="UP000647587"/>
    </source>
</evidence>
<gene>
    <name evidence="5" type="ORF">GCM10008955_32520</name>
</gene>
<reference evidence="6" key="1">
    <citation type="journal article" date="2019" name="Int. J. Syst. Evol. Microbiol.">
        <title>The Global Catalogue of Microorganisms (GCM) 10K type strain sequencing project: providing services to taxonomists for standard genome sequencing and annotation.</title>
        <authorList>
            <consortium name="The Broad Institute Genomics Platform"/>
            <consortium name="The Broad Institute Genome Sequencing Center for Infectious Disease"/>
            <person name="Wu L."/>
            <person name="Ma J."/>
        </authorList>
    </citation>
    <scope>NUCLEOTIDE SEQUENCE [LARGE SCALE GENOMIC DNA]</scope>
    <source>
        <strain evidence="6">JCM 30331</strain>
    </source>
</reference>
<accession>A0ABQ2EZL3</accession>
<dbReference type="InterPro" id="IPR008978">
    <property type="entry name" value="HSP20-like_chaperone"/>
</dbReference>
<dbReference type="CDD" id="cd06464">
    <property type="entry name" value="ACD_sHsps-like"/>
    <property type="match status" value="1"/>
</dbReference>
<comment type="caution">
    <text evidence="5">The sequence shown here is derived from an EMBL/GenBank/DDBJ whole genome shotgun (WGS) entry which is preliminary data.</text>
</comment>